<evidence type="ECO:0000313" key="2">
    <source>
        <dbReference type="Proteomes" id="UP000563426"/>
    </source>
</evidence>
<comment type="caution">
    <text evidence="1">The sequence shown here is derived from an EMBL/GenBank/DDBJ whole genome shotgun (WGS) entry which is preliminary data.</text>
</comment>
<organism evidence="1 2">
    <name type="scientific">Corallococcus exercitus</name>
    <dbReference type="NCBI Taxonomy" id="2316736"/>
    <lineage>
        <taxon>Bacteria</taxon>
        <taxon>Pseudomonadati</taxon>
        <taxon>Myxococcota</taxon>
        <taxon>Myxococcia</taxon>
        <taxon>Myxococcales</taxon>
        <taxon>Cystobacterineae</taxon>
        <taxon>Myxococcaceae</taxon>
        <taxon>Corallococcus</taxon>
    </lineage>
</organism>
<protein>
    <submittedName>
        <fullName evidence="1">Uncharacterized protein</fullName>
    </submittedName>
</protein>
<name>A0A7Y4KL90_9BACT</name>
<sequence length="283" mass="32161">MTIAAAWIRQTKTVQELFIASDSRLSGGMRWDQCPKILVLPRSDCAICFAGDTGYTYPLMLQLANAIDAFEKSRTRADDIRKLRGHVVKTFNALYDAIKGQAPGEDAAGTEFLLAGYSWVSKEFKIWKIAYNKTEKKFVHITPRALLGTQLRVVEFAGDWAPIARNRLRTLMKTRLGPPPLKRWRGLDMEPLEVIRDLLRSSGPDDTIGGAPQVVKIFQHLNARPYIIPWIHEGKTIHTLFGRHLLPYETTRLGILDVDTMQTSRHGLKNPTTQERHIFSYSF</sequence>
<gene>
    <name evidence="1" type="ORF">HMI49_17635</name>
</gene>
<accession>A0A7Y4KL90</accession>
<dbReference type="AlphaFoldDB" id="A0A7Y4KL90"/>
<dbReference type="Proteomes" id="UP000563426">
    <property type="component" value="Unassembled WGS sequence"/>
</dbReference>
<dbReference type="EMBL" id="JABFJV010000091">
    <property type="protein sequence ID" value="NOK35024.1"/>
    <property type="molecule type" value="Genomic_DNA"/>
</dbReference>
<reference evidence="1 2" key="1">
    <citation type="submission" date="2020-05" db="EMBL/GenBank/DDBJ databases">
        <authorList>
            <person name="Whitworth D."/>
        </authorList>
    </citation>
    <scope>NUCLEOTIDE SEQUENCE [LARGE SCALE GENOMIC DNA]</scope>
    <source>
        <strain evidence="1 2">AB043B</strain>
    </source>
</reference>
<dbReference type="OrthoDB" id="582107at2"/>
<proteinExistence type="predicted"/>
<dbReference type="RefSeq" id="WP_147441886.1">
    <property type="nucleotide sequence ID" value="NZ_JABFJV010000091.1"/>
</dbReference>
<evidence type="ECO:0000313" key="1">
    <source>
        <dbReference type="EMBL" id="NOK35024.1"/>
    </source>
</evidence>
<keyword evidence="2" id="KW-1185">Reference proteome</keyword>